<dbReference type="GO" id="GO:0016787">
    <property type="term" value="F:hydrolase activity"/>
    <property type="evidence" value="ECO:0007669"/>
    <property type="project" value="UniProtKB-KW"/>
</dbReference>
<evidence type="ECO:0000313" key="8">
    <source>
        <dbReference type="EMBL" id="KAF2167022.1"/>
    </source>
</evidence>
<gene>
    <name evidence="8" type="ORF">M409DRAFT_66126</name>
</gene>
<dbReference type="Pfam" id="PF04408">
    <property type="entry name" value="WHD_HA2"/>
    <property type="match status" value="1"/>
</dbReference>
<dbReference type="PANTHER" id="PTHR18934:SF203">
    <property type="entry name" value="ATP-DEPENDENT RNA HELICASE A"/>
    <property type="match status" value="1"/>
</dbReference>
<dbReference type="CDD" id="cd17917">
    <property type="entry name" value="DEXHc_RHA-like"/>
    <property type="match status" value="1"/>
</dbReference>
<dbReference type="PROSITE" id="PS00690">
    <property type="entry name" value="DEAH_ATP_HELICASE"/>
    <property type="match status" value="1"/>
</dbReference>
<name>A0A6A6CM71_ZASCE</name>
<dbReference type="Pfam" id="PF00270">
    <property type="entry name" value="DEAD"/>
    <property type="match status" value="1"/>
</dbReference>
<dbReference type="EMBL" id="ML993594">
    <property type="protein sequence ID" value="KAF2167022.1"/>
    <property type="molecule type" value="Genomic_DNA"/>
</dbReference>
<evidence type="ECO:0000256" key="3">
    <source>
        <dbReference type="ARBA" id="ARBA00022801"/>
    </source>
</evidence>
<evidence type="ECO:0000259" key="7">
    <source>
        <dbReference type="PROSITE" id="PS51192"/>
    </source>
</evidence>
<feature type="domain" description="Helicase ATP-binding" evidence="7">
    <location>
        <begin position="625"/>
        <end position="800"/>
    </location>
</feature>
<dbReference type="PROSITE" id="PS51192">
    <property type="entry name" value="HELICASE_ATP_BIND_1"/>
    <property type="match status" value="1"/>
</dbReference>
<protein>
    <recommendedName>
        <fullName evidence="1">RNA helicase</fullName>
        <ecNumber evidence="1">3.6.4.13</ecNumber>
    </recommendedName>
</protein>
<keyword evidence="5" id="KW-0067">ATP-binding</keyword>
<dbReference type="InterPro" id="IPR011545">
    <property type="entry name" value="DEAD/DEAH_box_helicase_dom"/>
</dbReference>
<dbReference type="Proteomes" id="UP000799537">
    <property type="component" value="Unassembled WGS sequence"/>
</dbReference>
<organism evidence="8 9">
    <name type="scientific">Zasmidium cellare ATCC 36951</name>
    <dbReference type="NCBI Taxonomy" id="1080233"/>
    <lineage>
        <taxon>Eukaryota</taxon>
        <taxon>Fungi</taxon>
        <taxon>Dikarya</taxon>
        <taxon>Ascomycota</taxon>
        <taxon>Pezizomycotina</taxon>
        <taxon>Dothideomycetes</taxon>
        <taxon>Dothideomycetidae</taxon>
        <taxon>Mycosphaerellales</taxon>
        <taxon>Mycosphaerellaceae</taxon>
        <taxon>Zasmidium</taxon>
    </lineage>
</organism>
<dbReference type="Pfam" id="PF21010">
    <property type="entry name" value="HA2_C"/>
    <property type="match status" value="1"/>
</dbReference>
<evidence type="ECO:0000256" key="6">
    <source>
        <dbReference type="SAM" id="MobiDB-lite"/>
    </source>
</evidence>
<dbReference type="Gene3D" id="3.40.50.300">
    <property type="entry name" value="P-loop containing nucleotide triphosphate hydrolases"/>
    <property type="match status" value="2"/>
</dbReference>
<dbReference type="GO" id="GO:1990904">
    <property type="term" value="C:ribonucleoprotein complex"/>
    <property type="evidence" value="ECO:0007669"/>
    <property type="project" value="UniProtKB-ARBA"/>
</dbReference>
<dbReference type="SMART" id="SM00847">
    <property type="entry name" value="HA2"/>
    <property type="match status" value="1"/>
</dbReference>
<dbReference type="InterPro" id="IPR048333">
    <property type="entry name" value="HA2_WH"/>
</dbReference>
<dbReference type="InterPro" id="IPR002464">
    <property type="entry name" value="DNA/RNA_helicase_DEAH_CS"/>
</dbReference>
<reference evidence="8" key="1">
    <citation type="journal article" date="2020" name="Stud. Mycol.">
        <title>101 Dothideomycetes genomes: a test case for predicting lifestyles and emergence of pathogens.</title>
        <authorList>
            <person name="Haridas S."/>
            <person name="Albert R."/>
            <person name="Binder M."/>
            <person name="Bloem J."/>
            <person name="Labutti K."/>
            <person name="Salamov A."/>
            <person name="Andreopoulos B."/>
            <person name="Baker S."/>
            <person name="Barry K."/>
            <person name="Bills G."/>
            <person name="Bluhm B."/>
            <person name="Cannon C."/>
            <person name="Castanera R."/>
            <person name="Culley D."/>
            <person name="Daum C."/>
            <person name="Ezra D."/>
            <person name="Gonzalez J."/>
            <person name="Henrissat B."/>
            <person name="Kuo A."/>
            <person name="Liang C."/>
            <person name="Lipzen A."/>
            <person name="Lutzoni F."/>
            <person name="Magnuson J."/>
            <person name="Mondo S."/>
            <person name="Nolan M."/>
            <person name="Ohm R."/>
            <person name="Pangilinan J."/>
            <person name="Park H.-J."/>
            <person name="Ramirez L."/>
            <person name="Alfaro M."/>
            <person name="Sun H."/>
            <person name="Tritt A."/>
            <person name="Yoshinaga Y."/>
            <person name="Zwiers L.-H."/>
            <person name="Turgeon B."/>
            <person name="Goodwin S."/>
            <person name="Spatafora J."/>
            <person name="Crous P."/>
            <person name="Grigoriev I."/>
        </authorList>
    </citation>
    <scope>NUCLEOTIDE SEQUENCE</scope>
    <source>
        <strain evidence="8">ATCC 36951</strain>
    </source>
</reference>
<feature type="region of interest" description="Disordered" evidence="6">
    <location>
        <begin position="30"/>
        <end position="49"/>
    </location>
</feature>
<dbReference type="GO" id="GO:0003723">
    <property type="term" value="F:RNA binding"/>
    <property type="evidence" value="ECO:0007669"/>
    <property type="project" value="TreeGrafter"/>
</dbReference>
<keyword evidence="2" id="KW-0547">Nucleotide-binding</keyword>
<evidence type="ECO:0000256" key="1">
    <source>
        <dbReference type="ARBA" id="ARBA00012552"/>
    </source>
</evidence>
<dbReference type="InterPro" id="IPR027417">
    <property type="entry name" value="P-loop_NTPase"/>
</dbReference>
<dbReference type="OrthoDB" id="5600252at2759"/>
<dbReference type="GO" id="GO:0003724">
    <property type="term" value="F:RNA helicase activity"/>
    <property type="evidence" value="ECO:0007669"/>
    <property type="project" value="UniProtKB-EC"/>
</dbReference>
<proteinExistence type="predicted"/>
<evidence type="ECO:0000256" key="4">
    <source>
        <dbReference type="ARBA" id="ARBA00022806"/>
    </source>
</evidence>
<evidence type="ECO:0000256" key="5">
    <source>
        <dbReference type="ARBA" id="ARBA00022840"/>
    </source>
</evidence>
<dbReference type="Pfam" id="PF07717">
    <property type="entry name" value="OB_NTP_bind"/>
    <property type="match status" value="1"/>
</dbReference>
<evidence type="ECO:0000313" key="9">
    <source>
        <dbReference type="Proteomes" id="UP000799537"/>
    </source>
</evidence>
<dbReference type="RefSeq" id="XP_033667911.1">
    <property type="nucleotide sequence ID" value="XM_033816799.1"/>
</dbReference>
<dbReference type="EC" id="3.6.4.13" evidence="1"/>
<dbReference type="SUPFAM" id="SSF52540">
    <property type="entry name" value="P-loop containing nucleoside triphosphate hydrolases"/>
    <property type="match status" value="1"/>
</dbReference>
<sequence length="1371" mass="152278">MSHRLRSTPPENKPKTGFEQFAESTGYENIAGTSLTASQRRRRNRSWRKAKAGIPLAIKTNFDSSAEQIVSADSQQAIKSPPDAHDANDVPLNLQYMQTRLEIPTSAQYPYADPKLFDPRTADEAIRKASLVIPSLIIIRELGEGNTASDARAAATLHVLSKLHTEGVLHRLAPSPPPETLAALDAERTFHSIMSTLKDDYQLIGPALFEPKSIDHTIHSAFQKAHIPWNVEGQTQVKEGNIVRYNLRVELPNAVKLATAGEGRNKGIAKSVAWAHMLKKFQENGILQTLFPTRGEDDAQASVEKPEETSDDEAADLEDLVTVDKKTMKAEKDAKLEIYNWAARLGMSPEYHARVVKKREPGTRKQAKAKYLELAEVSIELKDLGLKTIRLGRTLRIAETAAAIAFKSAAEEKENAGLIQSPTAGDRQWALLNFDTASQFFDFYRNVKKDTYLEVEAKPFVIAGETHNWAQITINDQNVGRWVIMTRKPVAEQLARLTAAVEIVKAEPQLLDQFAAVVRQSQGKVLREVRSIKTNIDNRTVELMRNGVVEARRAGLSDVRQPLLPVDNLLQDSSNRRKRTLSQLDRQVFSRNRIRDLRKREGEASQRDDNATTSLPMSQYRTQVLELVAGSPYSIIVGATGSGKTTQVPQIILDDAIRRGDGGFCDVICTQPRRLAATSIATRVAAERHEPLGIGVGYHVRFDYKPARQGGSITYCTTGILLEQLKHDIDGIFDTVSHIIIDEVHERSLPIDFLMVLLKRAIKKRRDAGRPVPKVILMSATLDQELFANYFAEEQSDGLKAAPVLSVPGRTFPVQERYIENILAEFSPEERAQLDAMAELDKGSTTEYLASEMSFATSAQKAAAAPVIDWKREVKLEQSEEDRAAAREKEEAQVPLSLAAATITHICRKSEDGAILVFLPGLAEIVAVRDTLIQNTEFGMAFDDADKFKICLLHSALPPHEQKDVIEPEICLSVKAQGFDDSVQSFLSQTIEPPSENAVLGAVEALKEIEALTQDESLTALGRTLSKLPVHPSLGKMILLGIVFRCLDPMIVLSSLDQDRSLFVSPPGNRAAARQALNRYNQHNSDQLAIYEAFKELRTLRSKDGLSSAEHHARRNFLHWGSFKSVAATAASIEKILIESRLVPENPSASVFREPTEYGGAALNRYSDNPALIKALYLAGVHPNVAAKNPGRSLAHRTQAEDSVLIHPSSLNYSTRKIRSDDDKLYAYESLRKTVDGKTMFMKDTTLVTPLLTLLFGGKLQAQGFKLTMDDWLPFKIENLDDSAFATRLVLEFRKALDRMLNGAFNSLSEVREGVTIADDPIRDGFVKATVAVLEWSSEQKEREKRDSGIWVPPQWRKVVGESDTVEAAQH</sequence>
<feature type="compositionally biased region" description="Basic residues" evidence="6">
    <location>
        <begin position="39"/>
        <end position="49"/>
    </location>
</feature>
<feature type="region of interest" description="Disordered" evidence="6">
    <location>
        <begin position="293"/>
        <end position="313"/>
    </location>
</feature>
<dbReference type="Gene3D" id="1.20.120.1080">
    <property type="match status" value="1"/>
</dbReference>
<evidence type="ECO:0000256" key="2">
    <source>
        <dbReference type="ARBA" id="ARBA00022741"/>
    </source>
</evidence>
<dbReference type="InterPro" id="IPR007502">
    <property type="entry name" value="Helicase-assoc_dom"/>
</dbReference>
<dbReference type="InterPro" id="IPR014001">
    <property type="entry name" value="Helicase_ATP-bd"/>
</dbReference>
<dbReference type="InterPro" id="IPR011709">
    <property type="entry name" value="DEAD-box_helicase_OB_fold"/>
</dbReference>
<keyword evidence="9" id="KW-1185">Reference proteome</keyword>
<dbReference type="SMART" id="SM00487">
    <property type="entry name" value="DEXDc"/>
    <property type="match status" value="1"/>
</dbReference>
<dbReference type="GeneID" id="54570071"/>
<dbReference type="GO" id="GO:0005524">
    <property type="term" value="F:ATP binding"/>
    <property type="evidence" value="ECO:0007669"/>
    <property type="project" value="UniProtKB-KW"/>
</dbReference>
<dbReference type="PANTHER" id="PTHR18934">
    <property type="entry name" value="ATP-DEPENDENT RNA HELICASE"/>
    <property type="match status" value="1"/>
</dbReference>
<keyword evidence="3" id="KW-0378">Hydrolase</keyword>
<accession>A0A6A6CM71</accession>
<keyword evidence="4" id="KW-0347">Helicase</keyword>
<dbReference type="FunFam" id="1.20.120.1080:FF:000002">
    <property type="entry name" value="Putative ATP-dependent RNA helicase DHX36"/>
    <property type="match status" value="1"/>
</dbReference>